<sequence length="256" mass="27151">SGRLRPPLVFDIDAEQGFAIIDVDPNGALDVATVTGTVVNDGRGGFTVQERDAIIVNSDAYFGSGIEVADLNGDNFLDIVSRRSVSDGIQTTYSNASDGFELPQTFALRESTQPSPLATGDINGDGIDDLIQFNSSGGHHRFLSSPGSPHQELSYSTPFAVTDAYIGTFDANSLRRDLVMATGTNIFVAPGDGRGSFGVLQPQGIPADLVERGYFGGFNHGLAALEVDASSLASNRHILRLTSGQLDSTLRTEFTF</sequence>
<reference evidence="1" key="1">
    <citation type="journal article" date="2014" name="Front. Microbiol.">
        <title>High frequency of phylogenetically diverse reductive dehalogenase-homologous genes in deep subseafloor sedimentary metagenomes.</title>
        <authorList>
            <person name="Kawai M."/>
            <person name="Futagami T."/>
            <person name="Toyoda A."/>
            <person name="Takaki Y."/>
            <person name="Nishi S."/>
            <person name="Hori S."/>
            <person name="Arai W."/>
            <person name="Tsubouchi T."/>
            <person name="Morono Y."/>
            <person name="Uchiyama I."/>
            <person name="Ito T."/>
            <person name="Fujiyama A."/>
            <person name="Inagaki F."/>
            <person name="Takami H."/>
        </authorList>
    </citation>
    <scope>NUCLEOTIDE SEQUENCE</scope>
    <source>
        <strain evidence="1">Expedition CK06-06</strain>
    </source>
</reference>
<feature type="non-terminal residue" evidence="1">
    <location>
        <position position="1"/>
    </location>
</feature>
<dbReference type="PANTHER" id="PTHR46580">
    <property type="entry name" value="SENSOR KINASE-RELATED"/>
    <property type="match status" value="1"/>
</dbReference>
<protein>
    <recommendedName>
        <fullName evidence="2">VCBS repeat-containing protein</fullName>
    </recommendedName>
</protein>
<name>X0W0D8_9ZZZZ</name>
<accession>X0W0D8</accession>
<dbReference type="AlphaFoldDB" id="X0W0D8"/>
<dbReference type="InterPro" id="IPR028994">
    <property type="entry name" value="Integrin_alpha_N"/>
</dbReference>
<evidence type="ECO:0008006" key="2">
    <source>
        <dbReference type="Google" id="ProtNLM"/>
    </source>
</evidence>
<feature type="non-terminal residue" evidence="1">
    <location>
        <position position="256"/>
    </location>
</feature>
<dbReference type="SUPFAM" id="SSF69318">
    <property type="entry name" value="Integrin alpha N-terminal domain"/>
    <property type="match status" value="1"/>
</dbReference>
<dbReference type="Gene3D" id="2.130.10.130">
    <property type="entry name" value="Integrin alpha, N-terminal"/>
    <property type="match status" value="1"/>
</dbReference>
<organism evidence="1">
    <name type="scientific">marine sediment metagenome</name>
    <dbReference type="NCBI Taxonomy" id="412755"/>
    <lineage>
        <taxon>unclassified sequences</taxon>
        <taxon>metagenomes</taxon>
        <taxon>ecological metagenomes</taxon>
    </lineage>
</organism>
<comment type="caution">
    <text evidence="1">The sequence shown here is derived from an EMBL/GenBank/DDBJ whole genome shotgun (WGS) entry which is preliminary data.</text>
</comment>
<proteinExistence type="predicted"/>
<gene>
    <name evidence="1" type="ORF">S01H1_57145</name>
</gene>
<evidence type="ECO:0000313" key="1">
    <source>
        <dbReference type="EMBL" id="GAG24254.1"/>
    </source>
</evidence>
<dbReference type="EMBL" id="BARS01037255">
    <property type="protein sequence ID" value="GAG24254.1"/>
    <property type="molecule type" value="Genomic_DNA"/>
</dbReference>